<evidence type="ECO:0000313" key="1">
    <source>
        <dbReference type="EMBL" id="GBM18346.1"/>
    </source>
</evidence>
<dbReference type="AlphaFoldDB" id="A0A4Y2DQP6"/>
<proteinExistence type="predicted"/>
<organism evidence="1 2">
    <name type="scientific">Araneus ventricosus</name>
    <name type="common">Orbweaver spider</name>
    <name type="synonym">Epeira ventricosa</name>
    <dbReference type="NCBI Taxonomy" id="182803"/>
    <lineage>
        <taxon>Eukaryota</taxon>
        <taxon>Metazoa</taxon>
        <taxon>Ecdysozoa</taxon>
        <taxon>Arthropoda</taxon>
        <taxon>Chelicerata</taxon>
        <taxon>Arachnida</taxon>
        <taxon>Araneae</taxon>
        <taxon>Araneomorphae</taxon>
        <taxon>Entelegynae</taxon>
        <taxon>Araneoidea</taxon>
        <taxon>Araneidae</taxon>
        <taxon>Araneus</taxon>
    </lineage>
</organism>
<protein>
    <submittedName>
        <fullName evidence="1">Uncharacterized protein</fullName>
    </submittedName>
</protein>
<sequence length="128" mass="14455">MVTAGRNSASLTAYDKSAELLQLTTAAVARWRHGVRATINSINKSCRDNFNSSGLLRSSFAAIRSGKLECRNRFRKNFFPISGVPEVRRSVIQDAQPDLFNRWFLLSCSARMFLLYRFAPPCEVGTLY</sequence>
<name>A0A4Y2DQP6_ARAVE</name>
<reference evidence="1 2" key="1">
    <citation type="journal article" date="2019" name="Sci. Rep.">
        <title>Orb-weaving spider Araneus ventricosus genome elucidates the spidroin gene catalogue.</title>
        <authorList>
            <person name="Kono N."/>
            <person name="Nakamura H."/>
            <person name="Ohtoshi R."/>
            <person name="Moran D.A.P."/>
            <person name="Shinohara A."/>
            <person name="Yoshida Y."/>
            <person name="Fujiwara M."/>
            <person name="Mori M."/>
            <person name="Tomita M."/>
            <person name="Arakawa K."/>
        </authorList>
    </citation>
    <scope>NUCLEOTIDE SEQUENCE [LARGE SCALE GENOMIC DNA]</scope>
</reference>
<keyword evidence="2" id="KW-1185">Reference proteome</keyword>
<evidence type="ECO:0000313" key="2">
    <source>
        <dbReference type="Proteomes" id="UP000499080"/>
    </source>
</evidence>
<comment type="caution">
    <text evidence="1">The sequence shown here is derived from an EMBL/GenBank/DDBJ whole genome shotgun (WGS) entry which is preliminary data.</text>
</comment>
<dbReference type="EMBL" id="BGPR01000402">
    <property type="protein sequence ID" value="GBM18346.1"/>
    <property type="molecule type" value="Genomic_DNA"/>
</dbReference>
<gene>
    <name evidence="1" type="ORF">AVEN_127800_1</name>
</gene>
<dbReference type="Proteomes" id="UP000499080">
    <property type="component" value="Unassembled WGS sequence"/>
</dbReference>
<accession>A0A4Y2DQP6</accession>